<name>A0ACD0NWP2_9BASI</name>
<organism evidence="1 2">
    <name type="scientific">Violaceomyces palustris</name>
    <dbReference type="NCBI Taxonomy" id="1673888"/>
    <lineage>
        <taxon>Eukaryota</taxon>
        <taxon>Fungi</taxon>
        <taxon>Dikarya</taxon>
        <taxon>Basidiomycota</taxon>
        <taxon>Ustilaginomycotina</taxon>
        <taxon>Ustilaginomycetes</taxon>
        <taxon>Violaceomycetales</taxon>
        <taxon>Violaceomycetaceae</taxon>
        <taxon>Violaceomyces</taxon>
    </lineage>
</organism>
<gene>
    <name evidence="1" type="ORF">IE53DRAFT_387455</name>
</gene>
<proteinExistence type="predicted"/>
<accession>A0ACD0NWP2</accession>
<dbReference type="EMBL" id="KZ819952">
    <property type="protein sequence ID" value="PWN50253.1"/>
    <property type="molecule type" value="Genomic_DNA"/>
</dbReference>
<evidence type="ECO:0000313" key="2">
    <source>
        <dbReference type="Proteomes" id="UP000245626"/>
    </source>
</evidence>
<dbReference type="Proteomes" id="UP000245626">
    <property type="component" value="Unassembled WGS sequence"/>
</dbReference>
<reference evidence="1 2" key="1">
    <citation type="journal article" date="2018" name="Mol. Biol. Evol.">
        <title>Broad Genomic Sampling Reveals a Smut Pathogenic Ancestry of the Fungal Clade Ustilaginomycotina.</title>
        <authorList>
            <person name="Kijpornyongpan T."/>
            <person name="Mondo S.J."/>
            <person name="Barry K."/>
            <person name="Sandor L."/>
            <person name="Lee J."/>
            <person name="Lipzen A."/>
            <person name="Pangilinan J."/>
            <person name="LaButti K."/>
            <person name="Hainaut M."/>
            <person name="Henrissat B."/>
            <person name="Grigoriev I.V."/>
            <person name="Spatafora J.W."/>
            <person name="Aime M.C."/>
        </authorList>
    </citation>
    <scope>NUCLEOTIDE SEQUENCE [LARGE SCALE GENOMIC DNA]</scope>
    <source>
        <strain evidence="1 2">SA 807</strain>
    </source>
</reference>
<protein>
    <submittedName>
        <fullName evidence="1">DUF572-domain-containing protein</fullName>
    </submittedName>
</protein>
<evidence type="ECO:0000313" key="1">
    <source>
        <dbReference type="EMBL" id="PWN50253.1"/>
    </source>
</evidence>
<keyword evidence="2" id="KW-1185">Reference proteome</keyword>
<sequence length="354" mass="40962">MQGFNMGRYRPYDSDPSKQPFNSTKHPLGDRARKLDQGILIVRFELPFNIWCSSCQNHIGQGVRYNAEKKQVGNYHSTKIWSFRCKCHLCSSWFEIRTDPKNTRYVVHEGARQQNRDWDPEENGGYAIYDPEAAASKPKDAFSELEKKTEEKRRAKTSTERILEIERLNHERWDDPYSLNVRLRNTFRKGKREDQEKERKDDELRERIGWRGDQKLVEIDEKEARSLWLAEKDRSQREMAEKGKFSPSLSTPSSSSSGSKRRVTLEAPVEDERKKSTRLTSRSSPLQPSLPRSESSSVPRDRKLKPPSGGNTKAPGSKSTGRTTSTTTAAEKLKSRLISNTRQKNDPFLQQIKR</sequence>